<comment type="similarity">
    <text evidence="1">Belongs to the IMPACT family.</text>
</comment>
<evidence type="ECO:0000313" key="5">
    <source>
        <dbReference type="Proteomes" id="UP000490386"/>
    </source>
</evidence>
<evidence type="ECO:0000259" key="3">
    <source>
        <dbReference type="Pfam" id="PF01205"/>
    </source>
</evidence>
<dbReference type="Proteomes" id="UP000490386">
    <property type="component" value="Unassembled WGS sequence"/>
</dbReference>
<name>A0A7J5B5J5_9MICO</name>
<dbReference type="OrthoDB" id="9813771at2"/>
<protein>
    <submittedName>
        <fullName evidence="4">YigZ family protein</fullName>
    </submittedName>
</protein>
<gene>
    <name evidence="4" type="ORF">F8O03_08455</name>
</gene>
<dbReference type="EMBL" id="WBJX01000002">
    <property type="protein sequence ID" value="KAB1638414.1"/>
    <property type="molecule type" value="Genomic_DNA"/>
</dbReference>
<sequence length="250" mass="25982">MRAGQSGGNPSNGHADSAPSYGVLADLGPLDNEIEIRRSRFICRLQRVESEAEARAVISDRRAAHRLARHHCSAFVLGAGRAVQRSNDDGEPGGTAGTPMLEALVLHERERGVPSSADLSDVVAVVTRYFGGVLLGAGGLVRAYSESVSATLRLARLATREARAVFGLEAPHATAGQWENELRARGTLVTGTDYAGATAMLSLAIPDSPGARGLLAAEVAAVTAGRGALVPLGTEWVDLAAGRSGRSSPR</sequence>
<dbReference type="GO" id="GO:0006446">
    <property type="term" value="P:regulation of translational initiation"/>
    <property type="evidence" value="ECO:0007669"/>
    <property type="project" value="TreeGrafter"/>
</dbReference>
<dbReference type="InterPro" id="IPR020568">
    <property type="entry name" value="Ribosomal_Su5_D2-typ_SF"/>
</dbReference>
<comment type="caution">
    <text evidence="4">The sequence shown here is derived from an EMBL/GenBank/DDBJ whole genome shotgun (WGS) entry which is preliminary data.</text>
</comment>
<dbReference type="InterPro" id="IPR036956">
    <property type="entry name" value="Impact_N_sf"/>
</dbReference>
<dbReference type="GO" id="GO:0005737">
    <property type="term" value="C:cytoplasm"/>
    <property type="evidence" value="ECO:0007669"/>
    <property type="project" value="TreeGrafter"/>
</dbReference>
<evidence type="ECO:0000256" key="1">
    <source>
        <dbReference type="ARBA" id="ARBA00007665"/>
    </source>
</evidence>
<accession>A0A7J5B5J5</accession>
<dbReference type="InterPro" id="IPR001498">
    <property type="entry name" value="Impact_N"/>
</dbReference>
<reference evidence="4 5" key="1">
    <citation type="submission" date="2019-09" db="EMBL/GenBank/DDBJ databases">
        <title>Phylogeny of genus Pseudoclavibacter and closely related genus.</title>
        <authorList>
            <person name="Li Y."/>
        </authorList>
    </citation>
    <scope>NUCLEOTIDE SEQUENCE [LARGE SCALE GENOMIC DNA]</scope>
    <source>
        <strain evidence="4 5">THG-MD12</strain>
    </source>
</reference>
<proteinExistence type="inferred from homology"/>
<feature type="region of interest" description="Disordered" evidence="2">
    <location>
        <begin position="1"/>
        <end position="20"/>
    </location>
</feature>
<dbReference type="Gene3D" id="3.30.230.30">
    <property type="entry name" value="Impact, N-terminal domain"/>
    <property type="match status" value="1"/>
</dbReference>
<dbReference type="PANTHER" id="PTHR16301">
    <property type="entry name" value="IMPACT-RELATED"/>
    <property type="match status" value="1"/>
</dbReference>
<feature type="domain" description="Impact N-terminal" evidence="3">
    <location>
        <begin position="37"/>
        <end position="151"/>
    </location>
</feature>
<organism evidence="4 5">
    <name type="scientific">Pseudoclavibacter terrae</name>
    <dbReference type="NCBI Taxonomy" id="1530195"/>
    <lineage>
        <taxon>Bacteria</taxon>
        <taxon>Bacillati</taxon>
        <taxon>Actinomycetota</taxon>
        <taxon>Actinomycetes</taxon>
        <taxon>Micrococcales</taxon>
        <taxon>Microbacteriaceae</taxon>
        <taxon>Pseudoclavibacter</taxon>
    </lineage>
</organism>
<keyword evidence="5" id="KW-1185">Reference proteome</keyword>
<dbReference type="RefSeq" id="WP_151423461.1">
    <property type="nucleotide sequence ID" value="NZ_WBJX01000002.1"/>
</dbReference>
<dbReference type="InterPro" id="IPR023582">
    <property type="entry name" value="Impact"/>
</dbReference>
<dbReference type="Pfam" id="PF01205">
    <property type="entry name" value="Impact_N"/>
    <property type="match status" value="1"/>
</dbReference>
<dbReference type="SUPFAM" id="SSF54211">
    <property type="entry name" value="Ribosomal protein S5 domain 2-like"/>
    <property type="match status" value="1"/>
</dbReference>
<dbReference type="PANTHER" id="PTHR16301:SF20">
    <property type="entry name" value="IMPACT FAMILY MEMBER YIGZ"/>
    <property type="match status" value="1"/>
</dbReference>
<evidence type="ECO:0000256" key="2">
    <source>
        <dbReference type="SAM" id="MobiDB-lite"/>
    </source>
</evidence>
<dbReference type="AlphaFoldDB" id="A0A7J5B5J5"/>
<evidence type="ECO:0000313" key="4">
    <source>
        <dbReference type="EMBL" id="KAB1638414.1"/>
    </source>
</evidence>